<evidence type="ECO:0000256" key="1">
    <source>
        <dbReference type="SAM" id="MobiDB-lite"/>
    </source>
</evidence>
<proteinExistence type="predicted"/>
<accession>A0A6J3CZY1</accession>
<keyword evidence="2" id="KW-1185">Reference proteome</keyword>
<dbReference type="RefSeq" id="XP_032043780.1">
    <property type="nucleotide sequence ID" value="XM_032187889.1"/>
</dbReference>
<organism evidence="2 3">
    <name type="scientific">Aythya fuligula</name>
    <name type="common">Tufted duck</name>
    <name type="synonym">Anas fuligula</name>
    <dbReference type="NCBI Taxonomy" id="219594"/>
    <lineage>
        <taxon>Eukaryota</taxon>
        <taxon>Metazoa</taxon>
        <taxon>Chordata</taxon>
        <taxon>Craniata</taxon>
        <taxon>Vertebrata</taxon>
        <taxon>Euteleostomi</taxon>
        <taxon>Archelosauria</taxon>
        <taxon>Archosauria</taxon>
        <taxon>Dinosauria</taxon>
        <taxon>Saurischia</taxon>
        <taxon>Theropoda</taxon>
        <taxon>Coelurosauria</taxon>
        <taxon>Aves</taxon>
        <taxon>Neognathae</taxon>
        <taxon>Galloanserae</taxon>
        <taxon>Anseriformes</taxon>
        <taxon>Anatidae</taxon>
        <taxon>Aythyinae</taxon>
        <taxon>Aythya</taxon>
    </lineage>
</organism>
<dbReference type="GeneID" id="116489481"/>
<reference evidence="3" key="1">
    <citation type="submission" date="2025-08" db="UniProtKB">
        <authorList>
            <consortium name="RefSeq"/>
        </authorList>
    </citation>
    <scope>IDENTIFICATION</scope>
    <source>
        <tissue evidence="3">Lung</tissue>
    </source>
</reference>
<sequence length="181" mass="19506">MARRRRHELVTAASGPAPSAARPSPPLPPRPPARCGRRGAEGAPPEPPAPSRPRTPRAPEGFCQAPKPSARYNLSRTRRSATDVSLRPLGSTVRGSRPDLPPPVLLCLPGFGDSGHQLMMTQFVRLLVISIYETKPTCPKDVSYCHPGDNPVLSSTIARSWPKVRSIMRTSSKADAGSQHP</sequence>
<feature type="compositionally biased region" description="Pro residues" evidence="1">
    <location>
        <begin position="23"/>
        <end position="32"/>
    </location>
</feature>
<feature type="region of interest" description="Disordered" evidence="1">
    <location>
        <begin position="1"/>
        <end position="96"/>
    </location>
</feature>
<feature type="compositionally biased region" description="Low complexity" evidence="1">
    <location>
        <begin position="12"/>
        <end position="22"/>
    </location>
</feature>
<name>A0A6J3CZY1_AYTFU</name>
<evidence type="ECO:0000313" key="2">
    <source>
        <dbReference type="Proteomes" id="UP000504639"/>
    </source>
</evidence>
<dbReference type="AlphaFoldDB" id="A0A6J3CZY1"/>
<dbReference type="InParanoid" id="A0A6J3CZY1"/>
<gene>
    <name evidence="3" type="primary">LOC116489481</name>
</gene>
<protein>
    <submittedName>
        <fullName evidence="3">TANK-binding kinase 1-binding protein 1-like</fullName>
    </submittedName>
</protein>
<feature type="compositionally biased region" description="Pro residues" evidence="1">
    <location>
        <begin position="44"/>
        <end position="53"/>
    </location>
</feature>
<dbReference type="KEGG" id="aful:116489481"/>
<evidence type="ECO:0000313" key="3">
    <source>
        <dbReference type="RefSeq" id="XP_032043780.1"/>
    </source>
</evidence>
<dbReference type="Proteomes" id="UP000504639">
    <property type="component" value="Chromosome 5"/>
</dbReference>